<evidence type="ECO:0000256" key="2">
    <source>
        <dbReference type="ARBA" id="ARBA00005462"/>
    </source>
</evidence>
<evidence type="ECO:0000256" key="6">
    <source>
        <dbReference type="ARBA" id="ARBA00023288"/>
    </source>
</evidence>
<dbReference type="Gene3D" id="1.25.10.10">
    <property type="entry name" value="Leucine-rich Repeat Variant"/>
    <property type="match status" value="2"/>
</dbReference>
<name>V3ZNZ1_LOTGI</name>
<protein>
    <recommendedName>
        <fullName evidence="7">Vacuolar protein 8</fullName>
    </recommendedName>
</protein>
<reference evidence="9 10" key="1">
    <citation type="journal article" date="2013" name="Nature">
        <title>Insights into bilaterian evolution from three spiralian genomes.</title>
        <authorList>
            <person name="Simakov O."/>
            <person name="Marletaz F."/>
            <person name="Cho S.J."/>
            <person name="Edsinger-Gonzales E."/>
            <person name="Havlak P."/>
            <person name="Hellsten U."/>
            <person name="Kuo D.H."/>
            <person name="Larsson T."/>
            <person name="Lv J."/>
            <person name="Arendt D."/>
            <person name="Savage R."/>
            <person name="Osoegawa K."/>
            <person name="de Jong P."/>
            <person name="Grimwood J."/>
            <person name="Chapman J.A."/>
            <person name="Shapiro H."/>
            <person name="Aerts A."/>
            <person name="Otillar R.P."/>
            <person name="Terry A.Y."/>
            <person name="Boore J.L."/>
            <person name="Grigoriev I.V."/>
            <person name="Lindberg D.R."/>
            <person name="Seaver E.C."/>
            <person name="Weisblat D.A."/>
            <person name="Putnam N.H."/>
            <person name="Rokhsar D.S."/>
        </authorList>
    </citation>
    <scope>NUCLEOTIDE SEQUENCE [LARGE SCALE GENOMIC DNA]</scope>
</reference>
<proteinExistence type="inferred from homology"/>
<feature type="repeat" description="ARM" evidence="8">
    <location>
        <begin position="180"/>
        <end position="222"/>
    </location>
</feature>
<dbReference type="Proteomes" id="UP000030746">
    <property type="component" value="Unassembled WGS sequence"/>
</dbReference>
<gene>
    <name evidence="9" type="ORF">LOTGIDRAFT_129957</name>
</gene>
<dbReference type="KEGG" id="lgi:LOTGIDRAFT_129957"/>
<evidence type="ECO:0000256" key="1">
    <source>
        <dbReference type="ARBA" id="ARBA00004592"/>
    </source>
</evidence>
<evidence type="ECO:0000256" key="8">
    <source>
        <dbReference type="PROSITE-ProRule" id="PRU00259"/>
    </source>
</evidence>
<dbReference type="InterPro" id="IPR016024">
    <property type="entry name" value="ARM-type_fold"/>
</dbReference>
<evidence type="ECO:0000256" key="4">
    <source>
        <dbReference type="ARBA" id="ARBA00022737"/>
    </source>
</evidence>
<evidence type="ECO:0000256" key="3">
    <source>
        <dbReference type="ARBA" id="ARBA00022554"/>
    </source>
</evidence>
<dbReference type="OrthoDB" id="7537227at2759"/>
<dbReference type="AlphaFoldDB" id="V3ZNZ1"/>
<dbReference type="InterPro" id="IPR011989">
    <property type="entry name" value="ARM-like"/>
</dbReference>
<dbReference type="STRING" id="225164.V3ZNZ1"/>
<dbReference type="HOGENOM" id="CLU_021483_0_0_1"/>
<sequence>MLKYCLCIFTCGCYPGPQANNGLNGDDYDTMLLDNEKQAVENLLSYLESNSSVTKLTEEHIRALTILTFSDNEELQRSAALCYTEIADRVKTPLTQSLALPLVELLGSSDIQVQKITTLAMSNFILNGPENKEVLVNSGALLPLILLLNSRNTEVQCNTCGCLTTLATTDSTKKTIATENGIIPLLRLLNSSDVRVQRNAAGAVLNLTHLESNRAELVDKGALPILILLLSSNDEEVQYYSAAALSNIAVNDIHRIMMVAIGNHDIIRDLIKLLACRREKVKCQASYALRNLASDGDNQIWMVRFGVLDPLMKVIRNSSRETLGAAVGCLRNLSILKANEATIVKQGFLADLCYILKTGTNIEAQRHSAGILRNLVVGDQTQVCINLNLQSLISITSS</sequence>
<dbReference type="GeneID" id="20233015"/>
<comment type="subcellular location">
    <subcellularLocation>
        <location evidence="1">Vacuole membrane</location>
        <topology evidence="1">Lipid-anchor</topology>
    </subcellularLocation>
</comment>
<dbReference type="PANTHER" id="PTHR47249:SF1">
    <property type="entry name" value="VACUOLAR PROTEIN 8"/>
    <property type="match status" value="1"/>
</dbReference>
<dbReference type="RefSeq" id="XP_009063287.1">
    <property type="nucleotide sequence ID" value="XM_009065039.1"/>
</dbReference>
<dbReference type="InterPro" id="IPR045156">
    <property type="entry name" value="Vac8"/>
</dbReference>
<keyword evidence="10" id="KW-1185">Reference proteome</keyword>
<keyword evidence="4" id="KW-0677">Repeat</keyword>
<keyword evidence="5" id="KW-0472">Membrane</keyword>
<dbReference type="PANTHER" id="PTHR47249">
    <property type="entry name" value="VACUOLAR PROTEIN 8"/>
    <property type="match status" value="1"/>
</dbReference>
<organism evidence="9 10">
    <name type="scientific">Lottia gigantea</name>
    <name type="common">Giant owl limpet</name>
    <dbReference type="NCBI Taxonomy" id="225164"/>
    <lineage>
        <taxon>Eukaryota</taxon>
        <taxon>Metazoa</taxon>
        <taxon>Spiralia</taxon>
        <taxon>Lophotrochozoa</taxon>
        <taxon>Mollusca</taxon>
        <taxon>Gastropoda</taxon>
        <taxon>Patellogastropoda</taxon>
        <taxon>Lottioidea</taxon>
        <taxon>Lottiidae</taxon>
        <taxon>Lottia</taxon>
    </lineage>
</organism>
<comment type="similarity">
    <text evidence="2">Belongs to the beta-catenin family.</text>
</comment>
<dbReference type="SMART" id="SM00185">
    <property type="entry name" value="ARM"/>
    <property type="match status" value="7"/>
</dbReference>
<dbReference type="Pfam" id="PF00514">
    <property type="entry name" value="Arm"/>
    <property type="match status" value="4"/>
</dbReference>
<evidence type="ECO:0000256" key="7">
    <source>
        <dbReference type="ARBA" id="ARBA00026209"/>
    </source>
</evidence>
<evidence type="ECO:0000256" key="5">
    <source>
        <dbReference type="ARBA" id="ARBA00023136"/>
    </source>
</evidence>
<dbReference type="PROSITE" id="PS50176">
    <property type="entry name" value="ARM_REPEAT"/>
    <property type="match status" value="4"/>
</dbReference>
<feature type="repeat" description="ARM" evidence="8">
    <location>
        <begin position="221"/>
        <end position="252"/>
    </location>
</feature>
<dbReference type="OMA" id="YMGRNFS"/>
<dbReference type="GO" id="GO:0071562">
    <property type="term" value="P:nucleus-vacuole junction assembly"/>
    <property type="evidence" value="ECO:0007669"/>
    <property type="project" value="InterPro"/>
</dbReference>
<keyword evidence="3" id="KW-0926">Vacuole</keyword>
<dbReference type="GO" id="GO:0005774">
    <property type="term" value="C:vacuolar membrane"/>
    <property type="evidence" value="ECO:0007669"/>
    <property type="project" value="UniProtKB-SubCell"/>
</dbReference>
<dbReference type="InterPro" id="IPR000225">
    <property type="entry name" value="Armadillo"/>
</dbReference>
<keyword evidence="6" id="KW-0449">Lipoprotein</keyword>
<feature type="repeat" description="ARM" evidence="8">
    <location>
        <begin position="306"/>
        <end position="348"/>
    </location>
</feature>
<feature type="repeat" description="ARM" evidence="8">
    <location>
        <begin position="139"/>
        <end position="181"/>
    </location>
</feature>
<evidence type="ECO:0000313" key="10">
    <source>
        <dbReference type="Proteomes" id="UP000030746"/>
    </source>
</evidence>
<dbReference type="CTD" id="20233015"/>
<evidence type="ECO:0000313" key="9">
    <source>
        <dbReference type="EMBL" id="ESO86037.1"/>
    </source>
</evidence>
<dbReference type="SUPFAM" id="SSF48371">
    <property type="entry name" value="ARM repeat"/>
    <property type="match status" value="1"/>
</dbReference>
<dbReference type="EMBL" id="KB203188">
    <property type="protein sequence ID" value="ESO86037.1"/>
    <property type="molecule type" value="Genomic_DNA"/>
</dbReference>
<accession>V3ZNZ1</accession>
<dbReference type="GO" id="GO:0043495">
    <property type="term" value="F:protein-membrane adaptor activity"/>
    <property type="evidence" value="ECO:0007669"/>
    <property type="project" value="InterPro"/>
</dbReference>